<dbReference type="SUPFAM" id="SSF103039">
    <property type="entry name" value="CheC-like"/>
    <property type="match status" value="1"/>
</dbReference>
<dbReference type="RefSeq" id="WP_013908487.1">
    <property type="nucleotide sequence ID" value="NC_015681.1"/>
</dbReference>
<dbReference type="InParanoid" id="F8ACB2"/>
<dbReference type="eggNOG" id="COG1406">
    <property type="taxonomic scope" value="Bacteria"/>
</dbReference>
<dbReference type="KEGG" id="tid:Thein_1893"/>
<reference evidence="3 4" key="2">
    <citation type="journal article" date="2012" name="Stand. Genomic Sci.">
        <title>Complete genome sequence of the thermophilic sulfate-reducing ocean bacterium Thermodesulfatator indicus type strain (CIR29812(T)).</title>
        <authorList>
            <person name="Anderson I."/>
            <person name="Saunders E."/>
            <person name="Lapidus A."/>
            <person name="Nolan M."/>
            <person name="Lucas S."/>
            <person name="Tice H."/>
            <person name="Del Rio T.G."/>
            <person name="Cheng J.F."/>
            <person name="Han C."/>
            <person name="Tapia R."/>
            <person name="Goodwin L.A."/>
            <person name="Pitluck S."/>
            <person name="Liolios K."/>
            <person name="Mavromatis K."/>
            <person name="Pagani I."/>
            <person name="Ivanova N."/>
            <person name="Mikhailova N."/>
            <person name="Pati A."/>
            <person name="Chen A."/>
            <person name="Palaniappan K."/>
            <person name="Land M."/>
            <person name="Hauser L."/>
            <person name="Jeffries C.D."/>
            <person name="Chang Y.J."/>
            <person name="Brambilla E.M."/>
            <person name="Rohde M."/>
            <person name="Spring S."/>
            <person name="Goker M."/>
            <person name="Detter J.C."/>
            <person name="Woyke T."/>
            <person name="Bristow J."/>
            <person name="Eisen J.A."/>
            <person name="Markowitz V."/>
            <person name="Hugenholtz P."/>
            <person name="Kyrpides N.C."/>
            <person name="Klenk H.P."/>
        </authorList>
    </citation>
    <scope>NUCLEOTIDE SEQUENCE [LARGE SCALE GENOMIC DNA]</scope>
    <source>
        <strain evidence="4">DSM 15286 / JCM 11887 / CIR29812</strain>
    </source>
</reference>
<dbReference type="CDD" id="cd17906">
    <property type="entry name" value="CheX"/>
    <property type="match status" value="1"/>
</dbReference>
<sequence length="156" mass="17099">MGKSPIGEAIEASVMEVISTFTGQTPTPEKTFIRQERKSLGDVSAILGLTGKGFTGTFVVTFEKDSLFGVVESLFGHRPEEINDEVRDAAGEMANMICGAFRRRFEQNGISLQSSTPAIVSGENHTLEILCKSQRLVMPFSLNGSKIYIEFCLDKK</sequence>
<evidence type="ECO:0000259" key="2">
    <source>
        <dbReference type="Pfam" id="PF13690"/>
    </source>
</evidence>
<reference evidence="4" key="1">
    <citation type="submission" date="2011-04" db="EMBL/GenBank/DDBJ databases">
        <title>The complete genome of Thermodesulfatator indicus DSM 15286.</title>
        <authorList>
            <person name="Lucas S."/>
            <person name="Copeland A."/>
            <person name="Lapidus A."/>
            <person name="Bruce D."/>
            <person name="Goodwin L."/>
            <person name="Pitluck S."/>
            <person name="Peters L."/>
            <person name="Kyrpides N."/>
            <person name="Mavromatis K."/>
            <person name="Pagani I."/>
            <person name="Ivanova N."/>
            <person name="Saunders L."/>
            <person name="Detter J.C."/>
            <person name="Tapia R."/>
            <person name="Han C."/>
            <person name="Land M."/>
            <person name="Hauser L."/>
            <person name="Markowitz V."/>
            <person name="Cheng J.-F."/>
            <person name="Hugenholtz P."/>
            <person name="Woyke T."/>
            <person name="Wu D."/>
            <person name="Spring S."/>
            <person name="Schroeder M."/>
            <person name="Brambilla E."/>
            <person name="Klenk H.-P."/>
            <person name="Eisen J.A."/>
        </authorList>
    </citation>
    <scope>NUCLEOTIDE SEQUENCE [LARGE SCALE GENOMIC DNA]</scope>
    <source>
        <strain evidence="4">DSM 15286 / JCM 11887 / CIR29812</strain>
    </source>
</reference>
<organism evidence="3 4">
    <name type="scientific">Thermodesulfatator indicus (strain DSM 15286 / JCM 11887 / CIR29812)</name>
    <dbReference type="NCBI Taxonomy" id="667014"/>
    <lineage>
        <taxon>Bacteria</taxon>
        <taxon>Pseudomonadati</taxon>
        <taxon>Thermodesulfobacteriota</taxon>
        <taxon>Thermodesulfobacteria</taxon>
        <taxon>Thermodesulfobacteriales</taxon>
        <taxon>Thermodesulfatatoraceae</taxon>
        <taxon>Thermodesulfatator</taxon>
    </lineage>
</organism>
<accession>F8ACB2</accession>
<evidence type="ECO:0000313" key="3">
    <source>
        <dbReference type="EMBL" id="AEH45748.1"/>
    </source>
</evidence>
<feature type="domain" description="Chemotaxis phosphatase CheX-like" evidence="2">
    <location>
        <begin position="43"/>
        <end position="141"/>
    </location>
</feature>
<name>F8ACB2_THEID</name>
<dbReference type="GO" id="GO:0006935">
    <property type="term" value="P:chemotaxis"/>
    <property type="evidence" value="ECO:0007669"/>
    <property type="project" value="UniProtKB-KW"/>
</dbReference>
<keyword evidence="1" id="KW-0145">Chemotaxis</keyword>
<dbReference type="Pfam" id="PF13690">
    <property type="entry name" value="CheX"/>
    <property type="match status" value="1"/>
</dbReference>
<gene>
    <name evidence="3" type="ordered locus">Thein_1893</name>
</gene>
<keyword evidence="4" id="KW-1185">Reference proteome</keyword>
<dbReference type="PANTHER" id="PTHR39452:SF1">
    <property type="entry name" value="CHEY-P PHOSPHATASE CHEX"/>
    <property type="match status" value="1"/>
</dbReference>
<proteinExistence type="predicted"/>
<dbReference type="EMBL" id="CP002683">
    <property type="protein sequence ID" value="AEH45748.1"/>
    <property type="molecule type" value="Genomic_DNA"/>
</dbReference>
<evidence type="ECO:0000313" key="4">
    <source>
        <dbReference type="Proteomes" id="UP000006793"/>
    </source>
</evidence>
<dbReference type="AlphaFoldDB" id="F8ACB2"/>
<dbReference type="STRING" id="667014.Thein_1893"/>
<dbReference type="OrthoDB" id="9790435at2"/>
<dbReference type="InterPro" id="IPR028051">
    <property type="entry name" value="CheX-like_dom"/>
</dbReference>
<protein>
    <submittedName>
        <fullName evidence="3">CheC-like protein</fullName>
    </submittedName>
</protein>
<evidence type="ECO:0000256" key="1">
    <source>
        <dbReference type="ARBA" id="ARBA00022500"/>
    </source>
</evidence>
<dbReference type="Proteomes" id="UP000006793">
    <property type="component" value="Chromosome"/>
</dbReference>
<dbReference type="Gene3D" id="3.40.1550.10">
    <property type="entry name" value="CheC-like"/>
    <property type="match status" value="1"/>
</dbReference>
<dbReference type="InterPro" id="IPR028976">
    <property type="entry name" value="CheC-like_sf"/>
</dbReference>
<dbReference type="HOGENOM" id="CLU_116290_0_0_0"/>
<dbReference type="InterPro" id="IPR038756">
    <property type="entry name" value="CheX-like"/>
</dbReference>
<dbReference type="PaxDb" id="667014-Thein_1893"/>
<dbReference type="PANTHER" id="PTHR39452">
    <property type="entry name" value="CHEY-P PHOSPHATASE CHEX"/>
    <property type="match status" value="1"/>
</dbReference>